<keyword evidence="3" id="KW-1185">Reference proteome</keyword>
<feature type="transmembrane region" description="Helical" evidence="1">
    <location>
        <begin position="12"/>
        <end position="33"/>
    </location>
</feature>
<dbReference type="RefSeq" id="WP_113954598.1">
    <property type="nucleotide sequence ID" value="NZ_QNRT01000003.1"/>
</dbReference>
<feature type="transmembrane region" description="Helical" evidence="1">
    <location>
        <begin position="45"/>
        <end position="64"/>
    </location>
</feature>
<reference evidence="2 3" key="1">
    <citation type="submission" date="2018-06" db="EMBL/GenBank/DDBJ databases">
        <title>Genomic Encyclopedia of Type Strains, Phase IV (KMG-IV): sequencing the most valuable type-strain genomes for metagenomic binning, comparative biology and taxonomic classification.</title>
        <authorList>
            <person name="Goeker M."/>
        </authorList>
    </citation>
    <scope>NUCLEOTIDE SEQUENCE [LARGE SCALE GENOMIC DNA]</scope>
    <source>
        <strain evidence="2 3">DSM 24032</strain>
    </source>
</reference>
<proteinExistence type="predicted"/>
<dbReference type="InParanoid" id="A0A395JIJ1"/>
<protein>
    <submittedName>
        <fullName evidence="2">Uncharacterized protein</fullName>
    </submittedName>
</protein>
<evidence type="ECO:0000313" key="2">
    <source>
        <dbReference type="EMBL" id="RBP49589.1"/>
    </source>
</evidence>
<keyword evidence="1" id="KW-0812">Transmembrane</keyword>
<name>A0A395JIJ1_9GAMM</name>
<dbReference type="AlphaFoldDB" id="A0A395JIJ1"/>
<dbReference type="OrthoDB" id="6272845at2"/>
<gene>
    <name evidence="2" type="ORF">DFR28_10314</name>
</gene>
<dbReference type="Proteomes" id="UP000253083">
    <property type="component" value="Unassembled WGS sequence"/>
</dbReference>
<accession>A0A395JIJ1</accession>
<keyword evidence="1" id="KW-0472">Membrane</keyword>
<organism evidence="2 3">
    <name type="scientific">Arenicella xantha</name>
    <dbReference type="NCBI Taxonomy" id="644221"/>
    <lineage>
        <taxon>Bacteria</taxon>
        <taxon>Pseudomonadati</taxon>
        <taxon>Pseudomonadota</taxon>
        <taxon>Gammaproteobacteria</taxon>
        <taxon>Arenicellales</taxon>
        <taxon>Arenicellaceae</taxon>
        <taxon>Arenicella</taxon>
    </lineage>
</organism>
<evidence type="ECO:0000256" key="1">
    <source>
        <dbReference type="SAM" id="Phobius"/>
    </source>
</evidence>
<evidence type="ECO:0000313" key="3">
    <source>
        <dbReference type="Proteomes" id="UP000253083"/>
    </source>
</evidence>
<sequence>MWVTKFMTIEVLLWSGLALVLTLNLIVSIAVALNSPEYLGSQKLYKILFVWLVPIVGAILVWSFRRIDRAETLSTAERKKSREWSAENDSWFHG</sequence>
<dbReference type="EMBL" id="QNRT01000003">
    <property type="protein sequence ID" value="RBP49589.1"/>
    <property type="molecule type" value="Genomic_DNA"/>
</dbReference>
<keyword evidence="1" id="KW-1133">Transmembrane helix</keyword>
<comment type="caution">
    <text evidence="2">The sequence shown here is derived from an EMBL/GenBank/DDBJ whole genome shotgun (WGS) entry which is preliminary data.</text>
</comment>